<dbReference type="SUPFAM" id="SSF56935">
    <property type="entry name" value="Porins"/>
    <property type="match status" value="1"/>
</dbReference>
<dbReference type="Proteomes" id="UP000297031">
    <property type="component" value="Chromosome"/>
</dbReference>
<proteinExistence type="predicted"/>
<dbReference type="AlphaFoldDB" id="A0A4P7VNS1"/>
<protein>
    <recommendedName>
        <fullName evidence="3">TonB-dependent receptor</fullName>
    </recommendedName>
</protein>
<keyword evidence="2" id="KW-1185">Reference proteome</keyword>
<organism evidence="1 2">
    <name type="scientific">Muribaculum gordoncarteri</name>
    <dbReference type="NCBI Taxonomy" id="2530390"/>
    <lineage>
        <taxon>Bacteria</taxon>
        <taxon>Pseudomonadati</taxon>
        <taxon>Bacteroidota</taxon>
        <taxon>Bacteroidia</taxon>
        <taxon>Bacteroidales</taxon>
        <taxon>Muribaculaceae</taxon>
        <taxon>Muribaculum</taxon>
    </lineage>
</organism>
<evidence type="ECO:0000313" key="1">
    <source>
        <dbReference type="EMBL" id="QCD34988.1"/>
    </source>
</evidence>
<dbReference type="SUPFAM" id="SSF49464">
    <property type="entry name" value="Carboxypeptidase regulatory domain-like"/>
    <property type="match status" value="1"/>
</dbReference>
<dbReference type="InterPro" id="IPR008969">
    <property type="entry name" value="CarboxyPept-like_regulatory"/>
</dbReference>
<dbReference type="EMBL" id="CP039393">
    <property type="protein sequence ID" value="QCD34988.1"/>
    <property type="molecule type" value="Genomic_DNA"/>
</dbReference>
<accession>A0A4P7VNS1</accession>
<name>A0A4P7VNS1_9BACT</name>
<evidence type="ECO:0008006" key="3">
    <source>
        <dbReference type="Google" id="ProtNLM"/>
    </source>
</evidence>
<dbReference type="KEGG" id="mgod:E7746_03370"/>
<sequence length="850" mass="94551">MQSRDRLTGLVTDDAGEPLPGVVIKAYDSSGGRPIAFGTSDSQGRYALNIPERAVVKRVDFALIGYRQQSLTLERLASLKSVVMVSAPLELKEVTVKVVPIRESGDTLKYNVAAFRSASDRTIEDVIKRLPGLSVDASGTISYQGENINKFYIEGLDMLSGRYALATKNISADDISSVDVYENHQPKRVLKGIEFSEKAALNLTLKKKRMLKPIGYVSAGAGYGDDVKWSGELYSMFISPSNQSLVTGKGNNFGTSYSGEMQVLTVGMFDRSTIASGIFPSTPFGVPDLPSTRYNDNQSTAASVNALTKLRTDLTLTVNADYKRDHSRFSASNVTTYFVDDDENLSVDEHSTSMLHNNTGNVTLRLENNSAGNYFAESLSIKGTFNRNRYGLSGTSTLGQSLRSNDVTLSNTFNTTVRHGDNLWQLNSEIVYSTTPLNAMKVTTPQGITTIDQTATGQAFATRHSTSFGYAFSSESMTGVDIAFESDYNSIVTRLARDGDSSSANDNSGYALVTTLSPYYKLQKGRWVWRTEIPVSLHNIRYTDLIADSRYRHNRLYLGASSSFNFRFSNGVRWGVTLGRKCRVGTLTDFIVNPIFTSYRNSTVLGTGSLNVRTTLSASTSFSFRNIVKGLFWNARASYRRTTSHRISSSDVSADETVTTPEASRNHIDVCDAYGQISKNVRRLHTTFTLRGIVNLMWRDMKRQGNLSRVGTDHYEVSLSSKSNILNDIVSFGLGVHYSLSNRRIGDGDDNIIDGLNGTFDLSVFPVRSLELFTRCYYSRVKLTEGQYRQAMYIDGGARYMAGAFELELTAKNLTDEREYAYTVFNEYDTYRYSFTLRPIEFLLQCRYKF</sequence>
<gene>
    <name evidence="1" type="ORF">E7746_03370</name>
</gene>
<reference evidence="1 2" key="1">
    <citation type="submission" date="2019-02" db="EMBL/GenBank/DDBJ databases">
        <title>Isolation and identification of novel species under the genus Muribaculum.</title>
        <authorList>
            <person name="Miyake S."/>
            <person name="Ding Y."/>
            <person name="Low A."/>
            <person name="Soh M."/>
            <person name="Seedorf H."/>
        </authorList>
    </citation>
    <scope>NUCLEOTIDE SEQUENCE [LARGE SCALE GENOMIC DNA]</scope>
    <source>
        <strain evidence="1 2">TLL-A4</strain>
    </source>
</reference>
<evidence type="ECO:0000313" key="2">
    <source>
        <dbReference type="Proteomes" id="UP000297031"/>
    </source>
</evidence>